<keyword evidence="1" id="KW-0812">Transmembrane</keyword>
<evidence type="ECO:0000256" key="1">
    <source>
        <dbReference type="SAM" id="Phobius"/>
    </source>
</evidence>
<evidence type="ECO:0000313" key="2">
    <source>
        <dbReference type="EMBL" id="MBX46990.1"/>
    </source>
</evidence>
<sequence>MLKVYVYGFRITLMLEFMFVYSSCLSMMHLMYFCC</sequence>
<accession>A0A2P2NX24</accession>
<proteinExistence type="predicted"/>
<protein>
    <submittedName>
        <fullName evidence="2">Uncharacterized protein</fullName>
    </submittedName>
</protein>
<name>A0A2P2NX24_RHIMU</name>
<feature type="transmembrane region" description="Helical" evidence="1">
    <location>
        <begin position="12"/>
        <end position="33"/>
    </location>
</feature>
<dbReference type="EMBL" id="GGEC01066506">
    <property type="protein sequence ID" value="MBX46990.1"/>
    <property type="molecule type" value="Transcribed_RNA"/>
</dbReference>
<reference evidence="2" key="1">
    <citation type="submission" date="2018-02" db="EMBL/GenBank/DDBJ databases">
        <title>Rhizophora mucronata_Transcriptome.</title>
        <authorList>
            <person name="Meera S.P."/>
            <person name="Sreeshan A."/>
            <person name="Augustine A."/>
        </authorList>
    </citation>
    <scope>NUCLEOTIDE SEQUENCE</scope>
    <source>
        <tissue evidence="2">Leaf</tissue>
    </source>
</reference>
<dbReference type="AlphaFoldDB" id="A0A2P2NX24"/>
<keyword evidence="1" id="KW-1133">Transmembrane helix</keyword>
<keyword evidence="1" id="KW-0472">Membrane</keyword>
<organism evidence="2">
    <name type="scientific">Rhizophora mucronata</name>
    <name type="common">Asiatic mangrove</name>
    <dbReference type="NCBI Taxonomy" id="61149"/>
    <lineage>
        <taxon>Eukaryota</taxon>
        <taxon>Viridiplantae</taxon>
        <taxon>Streptophyta</taxon>
        <taxon>Embryophyta</taxon>
        <taxon>Tracheophyta</taxon>
        <taxon>Spermatophyta</taxon>
        <taxon>Magnoliopsida</taxon>
        <taxon>eudicotyledons</taxon>
        <taxon>Gunneridae</taxon>
        <taxon>Pentapetalae</taxon>
        <taxon>rosids</taxon>
        <taxon>fabids</taxon>
        <taxon>Malpighiales</taxon>
        <taxon>Rhizophoraceae</taxon>
        <taxon>Rhizophora</taxon>
    </lineage>
</organism>